<protein>
    <submittedName>
        <fullName evidence="1">Uncharacterized protein</fullName>
    </submittedName>
</protein>
<evidence type="ECO:0000313" key="2">
    <source>
        <dbReference type="Proteomes" id="UP001139006"/>
    </source>
</evidence>
<accession>A0A9X2FIX1</accession>
<dbReference type="EMBL" id="JAIULA010000001">
    <property type="protein sequence ID" value="MCP0885771.1"/>
    <property type="molecule type" value="Genomic_DNA"/>
</dbReference>
<comment type="caution">
    <text evidence="1">The sequence shown here is derived from an EMBL/GenBank/DDBJ whole genome shotgun (WGS) entry which is preliminary data.</text>
</comment>
<name>A0A9X2FIX1_9LACO</name>
<organism evidence="1 2">
    <name type="scientific">Ligilactobacillus ubinensis</name>
    <dbReference type="NCBI Taxonomy" id="2876789"/>
    <lineage>
        <taxon>Bacteria</taxon>
        <taxon>Bacillati</taxon>
        <taxon>Bacillota</taxon>
        <taxon>Bacilli</taxon>
        <taxon>Lactobacillales</taxon>
        <taxon>Lactobacillaceae</taxon>
        <taxon>Ligilactobacillus</taxon>
    </lineage>
</organism>
<dbReference type="RefSeq" id="WP_253358447.1">
    <property type="nucleotide sequence ID" value="NZ_JAIULA010000001.1"/>
</dbReference>
<dbReference type="AlphaFoldDB" id="A0A9X2FIX1"/>
<evidence type="ECO:0000313" key="1">
    <source>
        <dbReference type="EMBL" id="MCP0885771.1"/>
    </source>
</evidence>
<sequence>MGGITIFKEKIIQLCQQREIDNIDFIRMTYLFPEGTPNEIDEYLNALVQSAFSIYQTVTKAQVEFKDLKILKNEKASLLLGVIGKDCFINLSVATYYGTQNHNLHIEISSNQGLIEFDPENDKAFTGPNELFDYFEGTKTNKLCMHDFIKAVRE</sequence>
<gene>
    <name evidence="1" type="ORF">LB941_00300</name>
</gene>
<dbReference type="Proteomes" id="UP001139006">
    <property type="component" value="Unassembled WGS sequence"/>
</dbReference>
<reference evidence="1 2" key="1">
    <citation type="journal article" date="2023" name="Int. J. Syst. Evol. Microbiol.">
        <title>Ligilactobacillus ubinensis sp. nov., a novel species isolated from the wild ferment of a durian fruit (Durio zibethinus).</title>
        <authorList>
            <person name="Heng Y.C."/>
            <person name="Menon N."/>
            <person name="Chen B."/>
            <person name="Loo B.Z.L."/>
            <person name="Wong G.W.J."/>
            <person name="Lim A.C.H."/>
            <person name="Silvaraju S."/>
            <person name="Kittelmann S."/>
        </authorList>
    </citation>
    <scope>NUCLEOTIDE SEQUENCE [LARGE SCALE GENOMIC DNA]</scope>
    <source>
        <strain evidence="1 2">WILCCON 0076</strain>
    </source>
</reference>
<proteinExistence type="predicted"/>
<keyword evidence="2" id="KW-1185">Reference proteome</keyword>